<keyword evidence="4" id="KW-1185">Reference proteome</keyword>
<dbReference type="EMBL" id="JAGDYL010000002">
    <property type="protein sequence ID" value="MBO1804120.1"/>
    <property type="molecule type" value="Genomic_DNA"/>
</dbReference>
<dbReference type="Gene3D" id="3.30.530.20">
    <property type="match status" value="1"/>
</dbReference>
<name>A0A939LZ44_9MICO</name>
<dbReference type="Pfam" id="PF08327">
    <property type="entry name" value="AHSA1"/>
    <property type="match status" value="1"/>
</dbReference>
<evidence type="ECO:0000313" key="4">
    <source>
        <dbReference type="Proteomes" id="UP000664398"/>
    </source>
</evidence>
<dbReference type="Proteomes" id="UP000664398">
    <property type="component" value="Unassembled WGS sequence"/>
</dbReference>
<comment type="caution">
    <text evidence="3">The sequence shown here is derived from an EMBL/GenBank/DDBJ whole genome shotgun (WGS) entry which is preliminary data.</text>
</comment>
<dbReference type="RefSeq" id="WP_208044616.1">
    <property type="nucleotide sequence ID" value="NZ_JAGDYL010000002.1"/>
</dbReference>
<evidence type="ECO:0000256" key="1">
    <source>
        <dbReference type="ARBA" id="ARBA00006817"/>
    </source>
</evidence>
<proteinExistence type="inferred from homology"/>
<comment type="similarity">
    <text evidence="1">Belongs to the AHA1 family.</text>
</comment>
<protein>
    <submittedName>
        <fullName evidence="3">SRPBCC domain-containing protein</fullName>
    </submittedName>
</protein>
<feature type="domain" description="Activator of Hsp90 ATPase homologue 1/2-like C-terminal" evidence="2">
    <location>
        <begin position="21"/>
        <end position="150"/>
    </location>
</feature>
<organism evidence="3 4">
    <name type="scientific">Leucobacter ruminantium</name>
    <dbReference type="NCBI Taxonomy" id="1289170"/>
    <lineage>
        <taxon>Bacteria</taxon>
        <taxon>Bacillati</taxon>
        <taxon>Actinomycetota</taxon>
        <taxon>Actinomycetes</taxon>
        <taxon>Micrococcales</taxon>
        <taxon>Microbacteriaceae</taxon>
        <taxon>Leucobacter</taxon>
    </lineage>
</organism>
<dbReference type="CDD" id="cd07814">
    <property type="entry name" value="SRPBCC_CalC_Aha1-like"/>
    <property type="match status" value="1"/>
</dbReference>
<evidence type="ECO:0000259" key="2">
    <source>
        <dbReference type="Pfam" id="PF08327"/>
    </source>
</evidence>
<accession>A0A939LZ44</accession>
<dbReference type="InterPro" id="IPR023393">
    <property type="entry name" value="START-like_dom_sf"/>
</dbReference>
<dbReference type="SUPFAM" id="SSF55961">
    <property type="entry name" value="Bet v1-like"/>
    <property type="match status" value="1"/>
</dbReference>
<reference evidence="3" key="1">
    <citation type="submission" date="2021-03" db="EMBL/GenBank/DDBJ databases">
        <title>Leucobacter chromiisoli sp. nov., isolated from chromium-containing soil of chemical plant.</title>
        <authorList>
            <person name="Xu Z."/>
        </authorList>
    </citation>
    <scope>NUCLEOTIDE SEQUENCE</scope>
    <source>
        <strain evidence="3">A2</strain>
    </source>
</reference>
<dbReference type="AlphaFoldDB" id="A0A939LZ44"/>
<evidence type="ECO:0000313" key="3">
    <source>
        <dbReference type="EMBL" id="MBO1804120.1"/>
    </source>
</evidence>
<sequence length="156" mass="17461">MTTTDPSRAEAPQFTITRVFDAPRDLVWRAWTEPAELAQWLHPFGVSTDSVSYDVRVGGRYRYTMTNDETGEKFPTGGEFIEVEPFDRLVFTWGEPDAPVDGAPVIALTLIPRGERTELVFHLRGLEGKPGDGFVYDGWDEALTNFGRHLAGEKLG</sequence>
<gene>
    <name evidence="3" type="ORF">J4H91_02150</name>
</gene>
<dbReference type="InterPro" id="IPR013538">
    <property type="entry name" value="ASHA1/2-like_C"/>
</dbReference>